<name>X1MAG7_9ZZZZ</name>
<comment type="caution">
    <text evidence="1">The sequence shown here is derived from an EMBL/GenBank/DDBJ whole genome shotgun (WGS) entry which is preliminary data.</text>
</comment>
<accession>X1MAG7</accession>
<feature type="non-terminal residue" evidence="1">
    <location>
        <position position="100"/>
    </location>
</feature>
<evidence type="ECO:0000313" key="1">
    <source>
        <dbReference type="EMBL" id="GAI15071.1"/>
    </source>
</evidence>
<gene>
    <name evidence="1" type="ORF">S06H3_13524</name>
</gene>
<sequence>MVKRERETFLTSLITELRYRCPHWHLDDHFKIEWAGQPRTLWPEADILINMPSRRFIIEYDKDSDPSRSLTKYWPILHVTSKAPLTIIEIWQRGPTIGRG</sequence>
<organism evidence="1">
    <name type="scientific">marine sediment metagenome</name>
    <dbReference type="NCBI Taxonomy" id="412755"/>
    <lineage>
        <taxon>unclassified sequences</taxon>
        <taxon>metagenomes</taxon>
        <taxon>ecological metagenomes</taxon>
    </lineage>
</organism>
<dbReference type="EMBL" id="BARV01006606">
    <property type="protein sequence ID" value="GAI15071.1"/>
    <property type="molecule type" value="Genomic_DNA"/>
</dbReference>
<protein>
    <submittedName>
        <fullName evidence="1">Uncharacterized protein</fullName>
    </submittedName>
</protein>
<reference evidence="1" key="1">
    <citation type="journal article" date="2014" name="Front. Microbiol.">
        <title>High frequency of phylogenetically diverse reductive dehalogenase-homologous genes in deep subseafloor sedimentary metagenomes.</title>
        <authorList>
            <person name="Kawai M."/>
            <person name="Futagami T."/>
            <person name="Toyoda A."/>
            <person name="Takaki Y."/>
            <person name="Nishi S."/>
            <person name="Hori S."/>
            <person name="Arai W."/>
            <person name="Tsubouchi T."/>
            <person name="Morono Y."/>
            <person name="Uchiyama I."/>
            <person name="Ito T."/>
            <person name="Fujiyama A."/>
            <person name="Inagaki F."/>
            <person name="Takami H."/>
        </authorList>
    </citation>
    <scope>NUCLEOTIDE SEQUENCE</scope>
    <source>
        <strain evidence="1">Expedition CK06-06</strain>
    </source>
</reference>
<dbReference type="AlphaFoldDB" id="X1MAG7"/>
<proteinExistence type="predicted"/>